<name>A0AC34FZ11_9BILA</name>
<sequence>MLRRPLIKVFKGVSIGLTTATGVGSIYFLHQNNYELSSIGAVRFARAGIAASTTIADYKWSLMGVKEGTEKYATKMKECHQRGADRLLNLAKANGGVFIKVGQHIAALQYLLPDEYTSTLAILHSRAPPSDINEIKQVFKESVGKDLDDVFLSFDTQPCGVASLAQVHEAILSSTNEKVAVKIQHPKVKSRSTVDIYTMEIFVKIADKLFPDFKLMWLVNETKRNLPKELDFRHEAHNADRVRRMFDHLTYLKVPKIYYDYCGDKVLTMEFCEGAQINDYQHFKREGMDVNDICRKIGRLYSEMIFIKGYVHCDPHPGNVLVQKNSVTGSSDIILLDHGLYSTLADEFRIDYCSLWMALLKADKDAIKRVCEKMNIGEFYSLFACVVTSRSWASISSGIQKSDVSETERAEIQQFAASLIPQISQLLDKMPREMLLILKTNDLLRAIERSLGIENRKETFLEMARCCAHAAYQDNMKFATTYWKQISFAYQLYFNLFKIYFATWYFAIRSYFINEKPSTAPIY</sequence>
<organism evidence="1 2">
    <name type="scientific">Panagrolaimus sp. ES5</name>
    <dbReference type="NCBI Taxonomy" id="591445"/>
    <lineage>
        <taxon>Eukaryota</taxon>
        <taxon>Metazoa</taxon>
        <taxon>Ecdysozoa</taxon>
        <taxon>Nematoda</taxon>
        <taxon>Chromadorea</taxon>
        <taxon>Rhabditida</taxon>
        <taxon>Tylenchina</taxon>
        <taxon>Panagrolaimomorpha</taxon>
        <taxon>Panagrolaimoidea</taxon>
        <taxon>Panagrolaimidae</taxon>
        <taxon>Panagrolaimus</taxon>
    </lineage>
</organism>
<evidence type="ECO:0000313" key="2">
    <source>
        <dbReference type="WBParaSite" id="ES5_v2.g22500.t1"/>
    </source>
</evidence>
<dbReference type="WBParaSite" id="ES5_v2.g22500.t1">
    <property type="protein sequence ID" value="ES5_v2.g22500.t1"/>
    <property type="gene ID" value="ES5_v2.g22500"/>
</dbReference>
<evidence type="ECO:0000313" key="1">
    <source>
        <dbReference type="Proteomes" id="UP000887579"/>
    </source>
</evidence>
<accession>A0AC34FZ11</accession>
<dbReference type="Proteomes" id="UP000887579">
    <property type="component" value="Unplaced"/>
</dbReference>
<reference evidence="2" key="1">
    <citation type="submission" date="2022-11" db="UniProtKB">
        <authorList>
            <consortium name="WormBaseParasite"/>
        </authorList>
    </citation>
    <scope>IDENTIFICATION</scope>
</reference>
<proteinExistence type="predicted"/>
<protein>
    <submittedName>
        <fullName evidence="2">Protein kinase domain-containing protein</fullName>
    </submittedName>
</protein>